<comment type="caution">
    <text evidence="7">The sequence shown here is derived from an EMBL/GenBank/DDBJ whole genome shotgun (WGS) entry which is preliminary data.</text>
</comment>
<dbReference type="PANTHER" id="PTHR23513">
    <property type="entry name" value="INTEGRAL MEMBRANE EFFLUX PROTEIN-RELATED"/>
    <property type="match status" value="1"/>
</dbReference>
<dbReference type="InterPro" id="IPR011701">
    <property type="entry name" value="MFS"/>
</dbReference>
<feature type="transmembrane region" description="Helical" evidence="6">
    <location>
        <begin position="284"/>
        <end position="301"/>
    </location>
</feature>
<proteinExistence type="predicted"/>
<evidence type="ECO:0000256" key="2">
    <source>
        <dbReference type="ARBA" id="ARBA00022475"/>
    </source>
</evidence>
<name>A0A9D1HNV3_9FIRM</name>
<dbReference type="Proteomes" id="UP000824175">
    <property type="component" value="Unassembled WGS sequence"/>
</dbReference>
<feature type="transmembrane region" description="Helical" evidence="6">
    <location>
        <begin position="78"/>
        <end position="96"/>
    </location>
</feature>
<gene>
    <name evidence="7" type="ORF">IAD15_03970</name>
</gene>
<dbReference type="GO" id="GO:0005886">
    <property type="term" value="C:plasma membrane"/>
    <property type="evidence" value="ECO:0007669"/>
    <property type="project" value="UniProtKB-SubCell"/>
</dbReference>
<reference evidence="7" key="1">
    <citation type="submission" date="2020-10" db="EMBL/GenBank/DDBJ databases">
        <authorList>
            <person name="Gilroy R."/>
        </authorList>
    </citation>
    <scope>NUCLEOTIDE SEQUENCE</scope>
    <source>
        <strain evidence="7">CHK195-11698</strain>
    </source>
</reference>
<dbReference type="Gene3D" id="1.20.1250.20">
    <property type="entry name" value="MFS general substrate transporter like domains"/>
    <property type="match status" value="1"/>
</dbReference>
<comment type="subcellular location">
    <subcellularLocation>
        <location evidence="1">Cell membrane</location>
        <topology evidence="1">Multi-pass membrane protein</topology>
    </subcellularLocation>
</comment>
<protein>
    <recommendedName>
        <fullName evidence="9">MFS transporter</fullName>
    </recommendedName>
</protein>
<evidence type="ECO:0000256" key="1">
    <source>
        <dbReference type="ARBA" id="ARBA00004651"/>
    </source>
</evidence>
<evidence type="ECO:0000256" key="5">
    <source>
        <dbReference type="ARBA" id="ARBA00023136"/>
    </source>
</evidence>
<dbReference type="AlphaFoldDB" id="A0A9D1HNV3"/>
<feature type="transmembrane region" description="Helical" evidence="6">
    <location>
        <begin position="31"/>
        <end position="57"/>
    </location>
</feature>
<accession>A0A9D1HNV3</accession>
<feature type="transmembrane region" description="Helical" evidence="6">
    <location>
        <begin position="369"/>
        <end position="387"/>
    </location>
</feature>
<dbReference type="EMBL" id="DVMJ01000030">
    <property type="protein sequence ID" value="HIU13207.1"/>
    <property type="molecule type" value="Genomic_DNA"/>
</dbReference>
<organism evidence="7 8">
    <name type="scientific">Candidatus Fimiplasma intestinipullorum</name>
    <dbReference type="NCBI Taxonomy" id="2840825"/>
    <lineage>
        <taxon>Bacteria</taxon>
        <taxon>Bacillati</taxon>
        <taxon>Bacillota</taxon>
        <taxon>Clostridia</taxon>
        <taxon>Eubacteriales</taxon>
        <taxon>Candidatus Fimiplasma</taxon>
    </lineage>
</organism>
<keyword evidence="3 6" id="KW-0812">Transmembrane</keyword>
<dbReference type="SUPFAM" id="SSF103473">
    <property type="entry name" value="MFS general substrate transporter"/>
    <property type="match status" value="1"/>
</dbReference>
<feature type="transmembrane region" description="Helical" evidence="6">
    <location>
        <begin position="307"/>
        <end position="331"/>
    </location>
</feature>
<evidence type="ECO:0000313" key="7">
    <source>
        <dbReference type="EMBL" id="HIU13207.1"/>
    </source>
</evidence>
<evidence type="ECO:0000256" key="6">
    <source>
        <dbReference type="SAM" id="Phobius"/>
    </source>
</evidence>
<feature type="transmembrane region" description="Helical" evidence="6">
    <location>
        <begin position="102"/>
        <end position="121"/>
    </location>
</feature>
<dbReference type="GO" id="GO:0022857">
    <property type="term" value="F:transmembrane transporter activity"/>
    <property type="evidence" value="ECO:0007669"/>
    <property type="project" value="InterPro"/>
</dbReference>
<keyword evidence="5 6" id="KW-0472">Membrane</keyword>
<dbReference type="Pfam" id="PF07690">
    <property type="entry name" value="MFS_1"/>
    <property type="match status" value="1"/>
</dbReference>
<evidence type="ECO:0000313" key="8">
    <source>
        <dbReference type="Proteomes" id="UP000824175"/>
    </source>
</evidence>
<feature type="transmembrane region" description="Helical" evidence="6">
    <location>
        <begin position="256"/>
        <end position="275"/>
    </location>
</feature>
<feature type="transmembrane region" description="Helical" evidence="6">
    <location>
        <begin position="343"/>
        <end position="363"/>
    </location>
</feature>
<evidence type="ECO:0000256" key="3">
    <source>
        <dbReference type="ARBA" id="ARBA00022692"/>
    </source>
</evidence>
<feature type="transmembrane region" description="Helical" evidence="6">
    <location>
        <begin position="166"/>
        <end position="184"/>
    </location>
</feature>
<feature type="transmembrane region" description="Helical" evidence="6">
    <location>
        <begin position="142"/>
        <end position="160"/>
    </location>
</feature>
<keyword evidence="4 6" id="KW-1133">Transmembrane helix</keyword>
<reference evidence="7" key="2">
    <citation type="journal article" date="2021" name="PeerJ">
        <title>Extensive microbial diversity within the chicken gut microbiome revealed by metagenomics and culture.</title>
        <authorList>
            <person name="Gilroy R."/>
            <person name="Ravi A."/>
            <person name="Getino M."/>
            <person name="Pursley I."/>
            <person name="Horton D.L."/>
            <person name="Alikhan N.F."/>
            <person name="Baker D."/>
            <person name="Gharbi K."/>
            <person name="Hall N."/>
            <person name="Watson M."/>
            <person name="Adriaenssens E.M."/>
            <person name="Foster-Nyarko E."/>
            <person name="Jarju S."/>
            <person name="Secka A."/>
            <person name="Antonio M."/>
            <person name="Oren A."/>
            <person name="Chaudhuri R.R."/>
            <person name="La Ragione R."/>
            <person name="Hildebrand F."/>
            <person name="Pallen M.J."/>
        </authorList>
    </citation>
    <scope>NUCLEOTIDE SEQUENCE</scope>
    <source>
        <strain evidence="7">CHK195-11698</strain>
    </source>
</reference>
<dbReference type="InterPro" id="IPR036259">
    <property type="entry name" value="MFS_trans_sf"/>
</dbReference>
<evidence type="ECO:0000256" key="4">
    <source>
        <dbReference type="ARBA" id="ARBA00022989"/>
    </source>
</evidence>
<keyword evidence="2" id="KW-1003">Cell membrane</keyword>
<evidence type="ECO:0008006" key="9">
    <source>
        <dbReference type="Google" id="ProtNLM"/>
    </source>
</evidence>
<dbReference type="PANTHER" id="PTHR23513:SF6">
    <property type="entry name" value="MAJOR FACILITATOR SUPERFAMILY ASSOCIATED DOMAIN-CONTAINING PROTEIN"/>
    <property type="match status" value="1"/>
</dbReference>
<feature type="transmembrane region" description="Helical" evidence="6">
    <location>
        <begin position="219"/>
        <end position="236"/>
    </location>
</feature>
<sequence length="397" mass="44397">MEEKSLEVKSNYLKFFASRLTSVCGDSLQEVAIVILIASYTNSVFIAGCITALNALVRILGSMFAIRLTISLSPKRTLIRLNLLYFLLTFIFYALLQTNHELHYVVVIAYETLCSLVYTYYKMYVDTMTKLVCVNNAQISRLMACDNLVGIGTTLISSILLMYCDVSFFLVFNALSFLLAAFLIRSIHVDTAVKNQALCSADRNIVPIIRSFVRENREVFQMIVIMAELSLFYSAFNILLQQGINEFDLHSEVSGLLMGLFNLVSLIFTFLVGYIQTQKILQRVTVLLLLCSLVGLGLNVLDGKGYMFGVIGIYGCLNGGIMTLMVIYIQNSLALTKMITYKSIYNVLCGSAIFLTGIVTPMIVEVCHLKGFVTLLSVNCLWLFVWFRKKGITAGSK</sequence>